<keyword evidence="1" id="KW-0472">Membrane</keyword>
<proteinExistence type="predicted"/>
<name>A0A7C2PHA2_9PLAN</name>
<feature type="transmembrane region" description="Helical" evidence="1">
    <location>
        <begin position="15"/>
        <end position="34"/>
    </location>
</feature>
<dbReference type="EMBL" id="DSOK01000258">
    <property type="protein sequence ID" value="HEN15597.1"/>
    <property type="molecule type" value="Genomic_DNA"/>
</dbReference>
<dbReference type="InterPro" id="IPR045781">
    <property type="entry name" value="SxtJ"/>
</dbReference>
<protein>
    <recommendedName>
        <fullName evidence="3">SxtJ</fullName>
    </recommendedName>
</protein>
<reference evidence="2" key="1">
    <citation type="journal article" date="2020" name="mSystems">
        <title>Genome- and Community-Level Interaction Insights into Carbon Utilization and Element Cycling Functions of Hydrothermarchaeota in Hydrothermal Sediment.</title>
        <authorList>
            <person name="Zhou Z."/>
            <person name="Liu Y."/>
            <person name="Xu W."/>
            <person name="Pan J."/>
            <person name="Luo Z.H."/>
            <person name="Li M."/>
        </authorList>
    </citation>
    <scope>NUCLEOTIDE SEQUENCE [LARGE SCALE GENOMIC DNA]</scope>
    <source>
        <strain evidence="2">SpSt-339</strain>
    </source>
</reference>
<dbReference type="AlphaFoldDB" id="A0A7C2PHA2"/>
<feature type="transmembrane region" description="Helical" evidence="1">
    <location>
        <begin position="69"/>
        <end position="102"/>
    </location>
</feature>
<sequence>MSLIAVPWHPPRKDLQIFAGLQWLFCAIVAVMLWRRHVAAEQIATLLTLSSIVAVVGLVRPAWIRPVYVGWMLAVFPIGWVVSHTVLVVVYFGVITPIGWLLRWRGHDPLQRRRDPAAVSYWIPRPPPPDPQRYFRQF</sequence>
<comment type="caution">
    <text evidence="2">The sequence shown here is derived from an EMBL/GenBank/DDBJ whole genome shotgun (WGS) entry which is preliminary data.</text>
</comment>
<accession>A0A7C2PHA2</accession>
<dbReference type="Pfam" id="PF19588">
    <property type="entry name" value="SxtJ"/>
    <property type="match status" value="1"/>
</dbReference>
<keyword evidence="1" id="KW-0812">Transmembrane</keyword>
<evidence type="ECO:0000313" key="2">
    <source>
        <dbReference type="EMBL" id="HEN15597.1"/>
    </source>
</evidence>
<gene>
    <name evidence="2" type="ORF">ENQ76_09030</name>
</gene>
<evidence type="ECO:0000256" key="1">
    <source>
        <dbReference type="SAM" id="Phobius"/>
    </source>
</evidence>
<feature type="transmembrane region" description="Helical" evidence="1">
    <location>
        <begin position="46"/>
        <end position="63"/>
    </location>
</feature>
<keyword evidence="1" id="KW-1133">Transmembrane helix</keyword>
<evidence type="ECO:0008006" key="3">
    <source>
        <dbReference type="Google" id="ProtNLM"/>
    </source>
</evidence>
<organism evidence="2">
    <name type="scientific">Schlesneria paludicola</name>
    <dbReference type="NCBI Taxonomy" id="360056"/>
    <lineage>
        <taxon>Bacteria</taxon>
        <taxon>Pseudomonadati</taxon>
        <taxon>Planctomycetota</taxon>
        <taxon>Planctomycetia</taxon>
        <taxon>Planctomycetales</taxon>
        <taxon>Planctomycetaceae</taxon>
        <taxon>Schlesneria</taxon>
    </lineage>
</organism>